<feature type="signal peptide" evidence="2">
    <location>
        <begin position="1"/>
        <end position="28"/>
    </location>
</feature>
<feature type="compositionally biased region" description="Polar residues" evidence="1">
    <location>
        <begin position="92"/>
        <end position="105"/>
    </location>
</feature>
<evidence type="ECO:0000256" key="2">
    <source>
        <dbReference type="SAM" id="SignalP"/>
    </source>
</evidence>
<dbReference type="EMBL" id="JBHTEC010000001">
    <property type="protein sequence ID" value="MFD0284659.1"/>
    <property type="molecule type" value="Genomic_DNA"/>
</dbReference>
<evidence type="ECO:0000313" key="3">
    <source>
        <dbReference type="EMBL" id="MFD0284659.1"/>
    </source>
</evidence>
<gene>
    <name evidence="3" type="ORF">ACFQZP_23890</name>
</gene>
<keyword evidence="2" id="KW-0732">Signal</keyword>
<accession>A0ABW2VLF9</accession>
<feature type="compositionally biased region" description="Low complexity" evidence="1">
    <location>
        <begin position="28"/>
        <end position="42"/>
    </location>
</feature>
<protein>
    <submittedName>
        <fullName evidence="3">Uncharacterized protein</fullName>
    </submittedName>
</protein>
<evidence type="ECO:0000256" key="1">
    <source>
        <dbReference type="SAM" id="MobiDB-lite"/>
    </source>
</evidence>
<reference evidence="4" key="1">
    <citation type="journal article" date="2019" name="Int. J. Syst. Evol. Microbiol.">
        <title>The Global Catalogue of Microorganisms (GCM) 10K type strain sequencing project: providing services to taxonomists for standard genome sequencing and annotation.</title>
        <authorList>
            <consortium name="The Broad Institute Genomics Platform"/>
            <consortium name="The Broad Institute Genome Sequencing Center for Infectious Disease"/>
            <person name="Wu L."/>
            <person name="Ma J."/>
        </authorList>
    </citation>
    <scope>NUCLEOTIDE SEQUENCE [LARGE SCALE GENOMIC DNA]</scope>
    <source>
        <strain evidence="4">CGMCC 4.7198</strain>
    </source>
</reference>
<organism evidence="3 4">
    <name type="scientific">Streptomyces lutosisoli</name>
    <dbReference type="NCBI Taxonomy" id="2665721"/>
    <lineage>
        <taxon>Bacteria</taxon>
        <taxon>Bacillati</taxon>
        <taxon>Actinomycetota</taxon>
        <taxon>Actinomycetes</taxon>
        <taxon>Kitasatosporales</taxon>
        <taxon>Streptomycetaceae</taxon>
        <taxon>Streptomyces</taxon>
    </lineage>
</organism>
<keyword evidence="4" id="KW-1185">Reference proteome</keyword>
<feature type="region of interest" description="Disordered" evidence="1">
    <location>
        <begin position="28"/>
        <end position="128"/>
    </location>
</feature>
<dbReference type="RefSeq" id="WP_381261213.1">
    <property type="nucleotide sequence ID" value="NZ_JBHTBI010000049.1"/>
</dbReference>
<dbReference type="Proteomes" id="UP001596957">
    <property type="component" value="Unassembled WGS sequence"/>
</dbReference>
<feature type="chain" id="PRO_5046754027" evidence="2">
    <location>
        <begin position="29"/>
        <end position="231"/>
    </location>
</feature>
<evidence type="ECO:0000313" key="4">
    <source>
        <dbReference type="Proteomes" id="UP001596957"/>
    </source>
</evidence>
<name>A0ABW2VLF9_9ACTN</name>
<feature type="compositionally biased region" description="Polar residues" evidence="1">
    <location>
        <begin position="114"/>
        <end position="128"/>
    </location>
</feature>
<comment type="caution">
    <text evidence="3">The sequence shown here is derived from an EMBL/GenBank/DDBJ whole genome shotgun (WGS) entry which is preliminary data.</text>
</comment>
<proteinExistence type="predicted"/>
<sequence length="231" mass="24512">MEISARRTIFLSSTALLLCTALTSPALAADGSPAPSPSASAAEDSVINTAPPEEPEENVTDVPDSAVDEPAVEPTYTGKPQPGNTPGAADCSPTTFIYKPTSQGKQYHRGVGPANSNHNDTSRTARSTFTSEVTGEVGVSFTGELETSVSAMVTTIKTKYSVTVSTKLTAKLGNSISVDTPPHKTTNAKYGVYRLKHTGQSWIVHANCTSSPKHTVISYTPYRVGWYLWES</sequence>